<accession>A0ABS5KY87</accession>
<organism evidence="2 3">
    <name type="scientific">Catenulispora pinistramenti</name>
    <dbReference type="NCBI Taxonomy" id="2705254"/>
    <lineage>
        <taxon>Bacteria</taxon>
        <taxon>Bacillati</taxon>
        <taxon>Actinomycetota</taxon>
        <taxon>Actinomycetes</taxon>
        <taxon>Catenulisporales</taxon>
        <taxon>Catenulisporaceae</taxon>
        <taxon>Catenulispora</taxon>
    </lineage>
</organism>
<dbReference type="InterPro" id="IPR022236">
    <property type="entry name" value="DUF3761"/>
</dbReference>
<gene>
    <name evidence="2" type="ORF">KGQ19_28935</name>
</gene>
<comment type="caution">
    <text evidence="2">The sequence shown here is derived from an EMBL/GenBank/DDBJ whole genome shotgun (WGS) entry which is preliminary data.</text>
</comment>
<evidence type="ECO:0000313" key="2">
    <source>
        <dbReference type="EMBL" id="MBS2550905.1"/>
    </source>
</evidence>
<feature type="compositionally biased region" description="Low complexity" evidence="1">
    <location>
        <begin position="1"/>
        <end position="20"/>
    </location>
</feature>
<feature type="region of interest" description="Disordered" evidence="1">
    <location>
        <begin position="1"/>
        <end position="28"/>
    </location>
</feature>
<name>A0ABS5KY87_9ACTN</name>
<keyword evidence="3" id="KW-1185">Reference proteome</keyword>
<dbReference type="EMBL" id="JAAFYZ010000119">
    <property type="protein sequence ID" value="MBS2550905.1"/>
    <property type="molecule type" value="Genomic_DNA"/>
</dbReference>
<evidence type="ECO:0000256" key="1">
    <source>
        <dbReference type="SAM" id="MobiDB-lite"/>
    </source>
</evidence>
<dbReference type="Pfam" id="PF12587">
    <property type="entry name" value="DUF3761"/>
    <property type="match status" value="1"/>
</dbReference>
<evidence type="ECO:0000313" key="3">
    <source>
        <dbReference type="Proteomes" id="UP000730482"/>
    </source>
</evidence>
<dbReference type="RefSeq" id="WP_212014635.1">
    <property type="nucleotide sequence ID" value="NZ_JAAFYZ010000119.1"/>
</dbReference>
<protein>
    <submittedName>
        <fullName evidence="2">DUF3761 domain-containing protein</fullName>
    </submittedName>
</protein>
<sequence>MRAVVPTSPARTTHSASPTTAAPPAPSKSVADCIHHATIDKGTARCGAGEPHPSGAMALCHDGSYSYSTSPDGTCSSHKGVEIWYY</sequence>
<reference evidence="2 3" key="1">
    <citation type="submission" date="2020-02" db="EMBL/GenBank/DDBJ databases">
        <title>Acidophilic actinobacteria isolated from forest soil.</title>
        <authorList>
            <person name="Golinska P."/>
        </authorList>
    </citation>
    <scope>NUCLEOTIDE SEQUENCE [LARGE SCALE GENOMIC DNA]</scope>
    <source>
        <strain evidence="2 3">NL8</strain>
    </source>
</reference>
<proteinExistence type="predicted"/>
<dbReference type="Proteomes" id="UP000730482">
    <property type="component" value="Unassembled WGS sequence"/>
</dbReference>